<gene>
    <name evidence="2" type="ordered locus">Ppro_3202</name>
</gene>
<dbReference type="PANTHER" id="PTHR31610:SF0">
    <property type="entry name" value="SLC26A_SULP TRANSPORTER DOMAIN-CONTAINING PROTEIN"/>
    <property type="match status" value="1"/>
</dbReference>
<dbReference type="HOGENOM" id="CLU_020957_1_0_7"/>
<dbReference type="PANTHER" id="PTHR31610">
    <property type="entry name" value="SLR0360 PROTEIN"/>
    <property type="match status" value="1"/>
</dbReference>
<reference evidence="2 3" key="1">
    <citation type="submission" date="2006-10" db="EMBL/GenBank/DDBJ databases">
        <title>Complete sequence of chromosome of Pelobacter propionicus DSM 2379.</title>
        <authorList>
            <consortium name="US DOE Joint Genome Institute"/>
            <person name="Copeland A."/>
            <person name="Lucas S."/>
            <person name="Lapidus A."/>
            <person name="Barry K."/>
            <person name="Detter J.C."/>
            <person name="Glavina del Rio T."/>
            <person name="Hammon N."/>
            <person name="Israni S."/>
            <person name="Dalin E."/>
            <person name="Tice H."/>
            <person name="Pitluck S."/>
            <person name="Saunders E."/>
            <person name="Brettin T."/>
            <person name="Bruce D."/>
            <person name="Han C."/>
            <person name="Tapia R."/>
            <person name="Schmutz J."/>
            <person name="Larimer F."/>
            <person name="Land M."/>
            <person name="Hauser L."/>
            <person name="Kyrpides N."/>
            <person name="Kim E."/>
            <person name="Lovley D."/>
            <person name="Richardson P."/>
        </authorList>
    </citation>
    <scope>NUCLEOTIDE SEQUENCE [LARGE SCALE GENOMIC DNA]</scope>
    <source>
        <strain evidence="3">DSM 2379 / NBRC 103807 / OttBd1</strain>
    </source>
</reference>
<dbReference type="EMBL" id="CP000482">
    <property type="protein sequence ID" value="ABL00796.1"/>
    <property type="molecule type" value="Genomic_DNA"/>
</dbReference>
<feature type="transmembrane region" description="Helical" evidence="1">
    <location>
        <begin position="50"/>
        <end position="69"/>
    </location>
</feature>
<keyword evidence="1" id="KW-1133">Transmembrane helix</keyword>
<feature type="transmembrane region" description="Helical" evidence="1">
    <location>
        <begin position="199"/>
        <end position="218"/>
    </location>
</feature>
<feature type="transmembrane region" description="Helical" evidence="1">
    <location>
        <begin position="168"/>
        <end position="187"/>
    </location>
</feature>
<sequence>MPYTPRLFAIGDINAFFGLMLDNLSDLVIMAAILTGVFGMPRDLVLGRMLPGSAMGVLAGDLLYSWMAWRLAKRSGRDDVTAMPLGLDTPSSFGMAFGVIGPCYLATKDPLLTWQVGMAVIVMMGLFKIVASFFGPLLRRLIPRAGLLGSIAAVALLLIAYLPFLKLFASPVVGFLSLGIVFISLLARFRLPLRLPGALAGILCGVVAHYLLGAFGLLPHGMEALPPPPELAFHLPLPTFEFLAGMTRGLTYLPLAIPFALATVVGGVDVTESAAVAGDDYNTRDILLVEGFATLVAGMCGGVIQSCPYIGHPAYKEMGGRAGYTIATALFIGLGAVCGYLSFFVGLLPEAAVAPILIFIGIEIMAQAFEATPRQHFRAVAISFIPVVACLVSIQFNQLLSGLGKSVSDLSGELLVSYTATTVLGNGFIVTSLLWGAAFAHVLDHCPGRAAGYLLVCALLTLCGAIHSPLPSGALFSPLQPPSPLVWHLAAGYLLMALTFALLDAGRGRQKAWQAGRG</sequence>
<protein>
    <submittedName>
        <fullName evidence="2">Putative MFS transporter, AGZA family, xanthine/uracil permease</fullName>
    </submittedName>
</protein>
<dbReference type="eggNOG" id="COG0659">
    <property type="taxonomic scope" value="Bacteria"/>
</dbReference>
<dbReference type="STRING" id="338966.Ppro_3202"/>
<feature type="transmembrane region" description="Helical" evidence="1">
    <location>
        <begin position="322"/>
        <end position="345"/>
    </location>
</feature>
<evidence type="ECO:0000313" key="3">
    <source>
        <dbReference type="Proteomes" id="UP000006732"/>
    </source>
</evidence>
<feature type="transmembrane region" description="Helical" evidence="1">
    <location>
        <begin position="15"/>
        <end position="38"/>
    </location>
</feature>
<feature type="transmembrane region" description="Helical" evidence="1">
    <location>
        <begin position="485"/>
        <end position="503"/>
    </location>
</feature>
<name>A1ATX5_PELPD</name>
<evidence type="ECO:0000313" key="2">
    <source>
        <dbReference type="EMBL" id="ABL00796.1"/>
    </source>
</evidence>
<feature type="transmembrane region" description="Helical" evidence="1">
    <location>
        <begin position="145"/>
        <end position="162"/>
    </location>
</feature>
<feature type="transmembrane region" description="Helical" evidence="1">
    <location>
        <begin position="416"/>
        <end position="438"/>
    </location>
</feature>
<dbReference type="KEGG" id="ppd:Ppro_3202"/>
<evidence type="ECO:0000256" key="1">
    <source>
        <dbReference type="SAM" id="Phobius"/>
    </source>
</evidence>
<dbReference type="AlphaFoldDB" id="A1ATX5"/>
<feature type="transmembrane region" description="Helical" evidence="1">
    <location>
        <begin position="376"/>
        <end position="396"/>
    </location>
</feature>
<feature type="transmembrane region" description="Helical" evidence="1">
    <location>
        <begin position="286"/>
        <end position="310"/>
    </location>
</feature>
<proteinExistence type="predicted"/>
<keyword evidence="3" id="KW-1185">Reference proteome</keyword>
<keyword evidence="1" id="KW-0812">Transmembrane</keyword>
<accession>A1ATX5</accession>
<keyword evidence="1" id="KW-0472">Membrane</keyword>
<dbReference type="RefSeq" id="WP_011737014.1">
    <property type="nucleotide sequence ID" value="NC_008609.1"/>
</dbReference>
<feature type="transmembrane region" description="Helical" evidence="1">
    <location>
        <begin position="114"/>
        <end position="138"/>
    </location>
</feature>
<feature type="transmembrane region" description="Helical" evidence="1">
    <location>
        <begin position="450"/>
        <end position="470"/>
    </location>
</feature>
<dbReference type="Proteomes" id="UP000006732">
    <property type="component" value="Chromosome"/>
</dbReference>
<organism evidence="2 3">
    <name type="scientific">Pelobacter propionicus (strain DSM 2379 / NBRC 103807 / OttBd1)</name>
    <dbReference type="NCBI Taxonomy" id="338966"/>
    <lineage>
        <taxon>Bacteria</taxon>
        <taxon>Pseudomonadati</taxon>
        <taxon>Thermodesulfobacteriota</taxon>
        <taxon>Desulfuromonadia</taxon>
        <taxon>Desulfuromonadales</taxon>
        <taxon>Desulfuromonadaceae</taxon>
        <taxon>Pelobacter</taxon>
    </lineage>
</organism>